<dbReference type="SUPFAM" id="SSF56219">
    <property type="entry name" value="DNase I-like"/>
    <property type="match status" value="1"/>
</dbReference>
<dbReference type="OrthoDB" id="6242194at2759"/>
<dbReference type="PANTHER" id="PTHR23227">
    <property type="entry name" value="BUCENTAUR RELATED"/>
    <property type="match status" value="1"/>
</dbReference>
<keyword evidence="2" id="KW-1185">Reference proteome</keyword>
<name>A0A183TNE4_SCHSO</name>
<evidence type="ECO:0000313" key="1">
    <source>
        <dbReference type="EMBL" id="VDM04378.1"/>
    </source>
</evidence>
<proteinExistence type="predicted"/>
<evidence type="ECO:0000313" key="2">
    <source>
        <dbReference type="Proteomes" id="UP000275846"/>
    </source>
</evidence>
<dbReference type="STRING" id="70667.A0A183TNE4"/>
<dbReference type="InterPro" id="IPR036691">
    <property type="entry name" value="Endo/exonu/phosph_ase_sf"/>
</dbReference>
<dbReference type="CDD" id="cd09076">
    <property type="entry name" value="L1-EN"/>
    <property type="match status" value="1"/>
</dbReference>
<dbReference type="Proteomes" id="UP000275846">
    <property type="component" value="Unassembled WGS sequence"/>
</dbReference>
<reference evidence="1 2" key="2">
    <citation type="submission" date="2018-11" db="EMBL/GenBank/DDBJ databases">
        <authorList>
            <consortium name="Pathogen Informatics"/>
        </authorList>
    </citation>
    <scope>NUCLEOTIDE SEQUENCE [LARGE SCALE GENOMIC DNA]</scope>
    <source>
        <strain evidence="1 2">NST_G2</strain>
    </source>
</reference>
<reference evidence="3" key="1">
    <citation type="submission" date="2016-06" db="UniProtKB">
        <authorList>
            <consortium name="WormBaseParasite"/>
        </authorList>
    </citation>
    <scope>IDENTIFICATION</scope>
</reference>
<dbReference type="PANTHER" id="PTHR23227:SF85">
    <property type="entry name" value="CRANIOFACIAL DEVELOPMENT PROTEIN 2"/>
    <property type="match status" value="1"/>
</dbReference>
<sequence>MSEYSTTIHATASAGTDALRNQSPVVLANSMRAVLLNRNRTLGIGCWNVRTFLDPGTQNLTARSLYQYNVDVCCLSEVRIPNSGSLEIKILGANSHFSLYHSGPRDFSVRHGVANALSKQANRALLAWEPVTERMSYVRLKGHSKSISIVSVYAPTSAAEQHGKETFYLQLQALVERLSRRDLLIVAGAWNSRTERGDSTNSHLIGRFGLGCRCENGERLLNFAYQNLLFVTNMGFQHRHKHLLTWYSNDGHTAS</sequence>
<dbReference type="InterPro" id="IPR027124">
    <property type="entry name" value="Swc5/CFDP1/2"/>
</dbReference>
<dbReference type="WBParaSite" id="SSLN_0001867101-mRNA-1">
    <property type="protein sequence ID" value="SSLN_0001867101-mRNA-1"/>
    <property type="gene ID" value="SSLN_0001867101"/>
</dbReference>
<accession>A0A183TNE4</accession>
<organism evidence="3">
    <name type="scientific">Schistocephalus solidus</name>
    <name type="common">Tapeworm</name>
    <dbReference type="NCBI Taxonomy" id="70667"/>
    <lineage>
        <taxon>Eukaryota</taxon>
        <taxon>Metazoa</taxon>
        <taxon>Spiralia</taxon>
        <taxon>Lophotrochozoa</taxon>
        <taxon>Platyhelminthes</taxon>
        <taxon>Cestoda</taxon>
        <taxon>Eucestoda</taxon>
        <taxon>Diphyllobothriidea</taxon>
        <taxon>Diphyllobothriidae</taxon>
        <taxon>Schistocephalus</taxon>
    </lineage>
</organism>
<gene>
    <name evidence="1" type="ORF">SSLN_LOCUS17992</name>
</gene>
<dbReference type="AlphaFoldDB" id="A0A183TNE4"/>
<protein>
    <submittedName>
        <fullName evidence="3">Endonuclease/exonuclease/phosphatase domain-containing protein</fullName>
    </submittedName>
</protein>
<evidence type="ECO:0000313" key="3">
    <source>
        <dbReference type="WBParaSite" id="SSLN_0001867101-mRNA-1"/>
    </source>
</evidence>
<dbReference type="Gene3D" id="3.60.10.10">
    <property type="entry name" value="Endonuclease/exonuclease/phosphatase"/>
    <property type="match status" value="1"/>
</dbReference>
<dbReference type="EMBL" id="UYSU01043485">
    <property type="protein sequence ID" value="VDM04378.1"/>
    <property type="molecule type" value="Genomic_DNA"/>
</dbReference>